<feature type="region of interest" description="Disordered" evidence="2">
    <location>
        <begin position="383"/>
        <end position="403"/>
    </location>
</feature>
<accession>A0AAN6EY35</accession>
<organism evidence="3 4">
    <name type="scientific">Exophiala dermatitidis</name>
    <name type="common">Black yeast-like fungus</name>
    <name type="synonym">Wangiella dermatitidis</name>
    <dbReference type="NCBI Taxonomy" id="5970"/>
    <lineage>
        <taxon>Eukaryota</taxon>
        <taxon>Fungi</taxon>
        <taxon>Dikarya</taxon>
        <taxon>Ascomycota</taxon>
        <taxon>Pezizomycotina</taxon>
        <taxon>Eurotiomycetes</taxon>
        <taxon>Chaetothyriomycetidae</taxon>
        <taxon>Chaetothyriales</taxon>
        <taxon>Herpotrichiellaceae</taxon>
        <taxon>Exophiala</taxon>
    </lineage>
</organism>
<name>A0AAN6EY35_EXODE</name>
<feature type="compositionally biased region" description="Polar residues" evidence="2">
    <location>
        <begin position="462"/>
        <end position="477"/>
    </location>
</feature>
<comment type="caution">
    <text evidence="3">The sequence shown here is derived from an EMBL/GenBank/DDBJ whole genome shotgun (WGS) entry which is preliminary data.</text>
</comment>
<feature type="coiled-coil region" evidence="1">
    <location>
        <begin position="493"/>
        <end position="551"/>
    </location>
</feature>
<protein>
    <submittedName>
        <fullName evidence="3">Uncharacterized protein</fullName>
    </submittedName>
</protein>
<feature type="coiled-coil region" evidence="1">
    <location>
        <begin position="58"/>
        <end position="116"/>
    </location>
</feature>
<feature type="compositionally biased region" description="Basic and acidic residues" evidence="2">
    <location>
        <begin position="387"/>
        <end position="403"/>
    </location>
</feature>
<dbReference type="AlphaFoldDB" id="A0AAN6EY35"/>
<evidence type="ECO:0000313" key="3">
    <source>
        <dbReference type="EMBL" id="KAJ8993408.1"/>
    </source>
</evidence>
<reference evidence="3" key="1">
    <citation type="submission" date="2023-01" db="EMBL/GenBank/DDBJ databases">
        <title>Exophiala dermititidis isolated from Cystic Fibrosis Patient.</title>
        <authorList>
            <person name="Kurbessoian T."/>
            <person name="Crocker A."/>
            <person name="Murante D."/>
            <person name="Hogan D.A."/>
            <person name="Stajich J.E."/>
        </authorList>
    </citation>
    <scope>NUCLEOTIDE SEQUENCE</scope>
    <source>
        <strain evidence="3">Ex8</strain>
    </source>
</reference>
<feature type="region of interest" description="Disordered" evidence="2">
    <location>
        <begin position="563"/>
        <end position="638"/>
    </location>
</feature>
<evidence type="ECO:0000313" key="4">
    <source>
        <dbReference type="Proteomes" id="UP001161757"/>
    </source>
</evidence>
<sequence>MADPENATPITDTETVNGLEKSIETLQAFISEIQAFTDSPQHDYVLALGPRELYISELTNAKSNMSAALRLLDELKIRLSEAQTKHHELTEELGRMKSEIEQLAKSEDNAQKAAEQSAAGLTIVEGQLANAKDEIAQSTATRSHLASELQSLKDKAASEVIKFQQELANQKRDYQALTERYSEQSQTVAAVRGELKGLQHSIATLQNQLTSNEQVTKQQKEQHERLTQQQRQEYEQQRQEHEEHKTTLRERVEDLQELLRVEKDAGVGRTQRTVNFRLHQQKIANEAAREQLRRELEHEHNRNIAALGARLQESRDSEQQMLRDHAVALAEQHDIHEEVKIELEAKLTEMRDSRKQVKAIMAQNHLQALTVKEDDHKKAVAALTSQWEKRSAREAEESHENGRAEGLKQLLQSMQVALSSITKIHDIKLQAQKTKLEKELDGKLRSREQSLQNEWEGKLNSEKQSLQNESEAKQQALQTDWQDRLNSQLQSSQKELEGRLKFQREAMQKESEDKLIHLKQSLQDKFQTLHKAKMEEQRQHLSAEHAEQVKKLEELFQVRLNDALASRPGPSSWSAEASRRRRRNSQTGSPTQREPTHNSPVGDSSVEEPRDSSRAKRRRVQESLSPELGNSPPPHRATTLGIHLRVQPPNSQQLKPRAKARQLRSMFYVAWDATPEEEASILSSMAQLFKNGQDLAMAIQNIDKYCIDDLSGLTFSDPPRCLFARLRKVKAGPGGPAMIREDCDYCAGTDRLCVWARYAPGVGTGYGSKVNGTIPKNGRRYNPDAQPRTVDLGGHQVRWVMKKRKEHPDDPADPLRVVGSVTV</sequence>
<keyword evidence="1" id="KW-0175">Coiled coil</keyword>
<feature type="region of interest" description="Disordered" evidence="2">
    <location>
        <begin position="441"/>
        <end position="477"/>
    </location>
</feature>
<evidence type="ECO:0000256" key="1">
    <source>
        <dbReference type="SAM" id="Coils"/>
    </source>
</evidence>
<gene>
    <name evidence="3" type="ORF">HRR80_001923</name>
</gene>
<feature type="region of interest" description="Disordered" evidence="2">
    <location>
        <begin position="214"/>
        <end position="248"/>
    </location>
</feature>
<feature type="compositionally biased region" description="Polar residues" evidence="2">
    <location>
        <begin position="586"/>
        <end position="602"/>
    </location>
</feature>
<dbReference type="Proteomes" id="UP001161757">
    <property type="component" value="Unassembled WGS sequence"/>
</dbReference>
<proteinExistence type="predicted"/>
<dbReference type="EMBL" id="JAJGCB010000003">
    <property type="protein sequence ID" value="KAJ8993408.1"/>
    <property type="molecule type" value="Genomic_DNA"/>
</dbReference>
<evidence type="ECO:0000256" key="2">
    <source>
        <dbReference type="SAM" id="MobiDB-lite"/>
    </source>
</evidence>
<feature type="compositionally biased region" description="Basic and acidic residues" evidence="2">
    <location>
        <begin position="218"/>
        <end position="248"/>
    </location>
</feature>